<name>X1FEK5_9ZZZZ</name>
<evidence type="ECO:0000313" key="2">
    <source>
        <dbReference type="EMBL" id="GAH43427.1"/>
    </source>
</evidence>
<sequence>FDFESHSKTKRFFIEQTASEMENSEDTYETEIGIKKFLEFLTTDCPNKDQDKAKGGNGKKLEFRTYPSENIHAKVYISRFSPDHIDFGRVITGSSNFSESGLVANREFNVELKMRTDVEFALEQFEELWKNSVDISKDYVETIQKRTWLNDEISPYHLYLKMLYEYLKEDINADQDIDLNLPEGYFDLIYQKQAVASTKKILDAYNGVFLADVVGLGKTYISALLAQQLPGYKLVICPPVLLEYWEDTFRDFGVTKFKVESLGKLDHLLKWDIEKYQYVFIDEAHRFRNEYTQGFEKLHQICFGKKIILVSATPLNNTFQDIYSQIKLFQIPKKSTIPGVSNLEKFFKKIMQPLKQYKKSDPQYMLLLKEGSKKIREKVLKYIMVRRTRTEIMKYFSEDIEQQGLFFPEVEDPRRIVYQFDDVTGAIFDKTIELLKKFNYSRYIPLLYLKKKISDFDKQSQLNVGGFMK</sequence>
<dbReference type="SUPFAM" id="SSF52540">
    <property type="entry name" value="P-loop containing nucleoside triphosphate hydrolases"/>
    <property type="match status" value="1"/>
</dbReference>
<dbReference type="EMBL" id="BARU01005943">
    <property type="protein sequence ID" value="GAH43427.1"/>
    <property type="molecule type" value="Genomic_DNA"/>
</dbReference>
<protein>
    <recommendedName>
        <fullName evidence="1">Helicase ATP-binding domain-containing protein</fullName>
    </recommendedName>
</protein>
<proteinExistence type="predicted"/>
<dbReference type="Gene3D" id="3.40.50.10810">
    <property type="entry name" value="Tandem AAA-ATPase domain"/>
    <property type="match status" value="2"/>
</dbReference>
<dbReference type="InterPro" id="IPR000330">
    <property type="entry name" value="SNF2_N"/>
</dbReference>
<dbReference type="SUPFAM" id="SSF56024">
    <property type="entry name" value="Phospholipase D/nuclease"/>
    <property type="match status" value="1"/>
</dbReference>
<dbReference type="PANTHER" id="PTHR45629">
    <property type="entry name" value="SNF2/RAD54 FAMILY MEMBER"/>
    <property type="match status" value="1"/>
</dbReference>
<accession>X1FEK5</accession>
<evidence type="ECO:0000259" key="1">
    <source>
        <dbReference type="PROSITE" id="PS51192"/>
    </source>
</evidence>
<dbReference type="InterPro" id="IPR025202">
    <property type="entry name" value="PLD-like_dom"/>
</dbReference>
<dbReference type="Pfam" id="PF13091">
    <property type="entry name" value="PLDc_2"/>
    <property type="match status" value="1"/>
</dbReference>
<dbReference type="InterPro" id="IPR038718">
    <property type="entry name" value="SNF2-like_sf"/>
</dbReference>
<dbReference type="InterPro" id="IPR014001">
    <property type="entry name" value="Helicase_ATP-bd"/>
</dbReference>
<dbReference type="GO" id="GO:0005524">
    <property type="term" value="F:ATP binding"/>
    <property type="evidence" value="ECO:0007669"/>
    <property type="project" value="InterPro"/>
</dbReference>
<dbReference type="InterPro" id="IPR027417">
    <property type="entry name" value="P-loop_NTPase"/>
</dbReference>
<dbReference type="SMART" id="SM00487">
    <property type="entry name" value="DEXDc"/>
    <property type="match status" value="1"/>
</dbReference>
<feature type="non-terminal residue" evidence="2">
    <location>
        <position position="469"/>
    </location>
</feature>
<comment type="caution">
    <text evidence="2">The sequence shown here is derived from an EMBL/GenBank/DDBJ whole genome shotgun (WGS) entry which is preliminary data.</text>
</comment>
<reference evidence="2" key="1">
    <citation type="journal article" date="2014" name="Front. Microbiol.">
        <title>High frequency of phylogenetically diverse reductive dehalogenase-homologous genes in deep subseafloor sedimentary metagenomes.</title>
        <authorList>
            <person name="Kawai M."/>
            <person name="Futagami T."/>
            <person name="Toyoda A."/>
            <person name="Takaki Y."/>
            <person name="Nishi S."/>
            <person name="Hori S."/>
            <person name="Arai W."/>
            <person name="Tsubouchi T."/>
            <person name="Morono Y."/>
            <person name="Uchiyama I."/>
            <person name="Ito T."/>
            <person name="Fujiyama A."/>
            <person name="Inagaki F."/>
            <person name="Takami H."/>
        </authorList>
    </citation>
    <scope>NUCLEOTIDE SEQUENCE</scope>
    <source>
        <strain evidence="2">Expedition CK06-06</strain>
    </source>
</reference>
<feature type="domain" description="Helicase ATP-binding" evidence="1">
    <location>
        <begin position="225"/>
        <end position="332"/>
    </location>
</feature>
<dbReference type="PANTHER" id="PTHR45629:SF7">
    <property type="entry name" value="DNA EXCISION REPAIR PROTEIN ERCC-6-RELATED"/>
    <property type="match status" value="1"/>
</dbReference>
<organism evidence="2">
    <name type="scientific">marine sediment metagenome</name>
    <dbReference type="NCBI Taxonomy" id="412755"/>
    <lineage>
        <taxon>unclassified sequences</taxon>
        <taxon>metagenomes</taxon>
        <taxon>ecological metagenomes</taxon>
    </lineage>
</organism>
<dbReference type="AlphaFoldDB" id="X1FEK5"/>
<gene>
    <name evidence="2" type="ORF">S03H2_11665</name>
</gene>
<feature type="non-terminal residue" evidence="2">
    <location>
        <position position="1"/>
    </location>
</feature>
<dbReference type="Pfam" id="PF00176">
    <property type="entry name" value="SNF2-rel_dom"/>
    <property type="match status" value="1"/>
</dbReference>
<dbReference type="Gene3D" id="3.30.870.10">
    <property type="entry name" value="Endonuclease Chain A"/>
    <property type="match status" value="1"/>
</dbReference>
<dbReference type="PROSITE" id="PS51192">
    <property type="entry name" value="HELICASE_ATP_BIND_1"/>
    <property type="match status" value="1"/>
</dbReference>
<dbReference type="InterPro" id="IPR050496">
    <property type="entry name" value="SNF2_RAD54_helicase_repair"/>
</dbReference>